<dbReference type="SUPFAM" id="SSF48371">
    <property type="entry name" value="ARM repeat"/>
    <property type="match status" value="1"/>
</dbReference>
<name>K1WR55_MARBU</name>
<dbReference type="InterPro" id="IPR016024">
    <property type="entry name" value="ARM-type_fold"/>
</dbReference>
<dbReference type="STRING" id="1072389.K1WR55"/>
<dbReference type="PANTHER" id="PTHR12537:SF12">
    <property type="entry name" value="MATERNAL PROTEIN PUMILIO"/>
    <property type="match status" value="1"/>
</dbReference>
<keyword evidence="2" id="KW-0963">Cytoplasm</keyword>
<dbReference type="SMART" id="SM00025">
    <property type="entry name" value="Pumilio"/>
    <property type="match status" value="8"/>
</dbReference>
<evidence type="ECO:0000256" key="3">
    <source>
        <dbReference type="ARBA" id="ARBA00022737"/>
    </source>
</evidence>
<comment type="similarity">
    <text evidence="6">Belongs to the PUF3 family.</text>
</comment>
<dbReference type="InterPro" id="IPR033712">
    <property type="entry name" value="Pumilio_RNA-bd"/>
</dbReference>
<feature type="compositionally biased region" description="Polar residues" evidence="9">
    <location>
        <begin position="183"/>
        <end position="201"/>
    </location>
</feature>
<dbReference type="InterPro" id="IPR001313">
    <property type="entry name" value="Pumilio_RNA-bd_rpt"/>
</dbReference>
<accession>K1WR55</accession>
<keyword evidence="12" id="KW-1185">Reference proteome</keyword>
<evidence type="ECO:0000256" key="9">
    <source>
        <dbReference type="SAM" id="MobiDB-lite"/>
    </source>
</evidence>
<feature type="domain" description="PUM-HD" evidence="10">
    <location>
        <begin position="523"/>
        <end position="865"/>
    </location>
</feature>
<dbReference type="OrthoDB" id="668540at2759"/>
<evidence type="ECO:0000256" key="8">
    <source>
        <dbReference type="PROSITE-ProRule" id="PRU00317"/>
    </source>
</evidence>
<keyword evidence="4" id="KW-0694">RNA-binding</keyword>
<evidence type="ECO:0000259" key="10">
    <source>
        <dbReference type="PROSITE" id="PS50303"/>
    </source>
</evidence>
<evidence type="ECO:0000256" key="7">
    <source>
        <dbReference type="ARBA" id="ARBA00081811"/>
    </source>
</evidence>
<feature type="region of interest" description="Disordered" evidence="9">
    <location>
        <begin position="895"/>
        <end position="948"/>
    </location>
</feature>
<dbReference type="AlphaFoldDB" id="K1WR55"/>
<evidence type="ECO:0000256" key="6">
    <source>
        <dbReference type="ARBA" id="ARBA00060736"/>
    </source>
</evidence>
<comment type="subcellular location">
    <subcellularLocation>
        <location evidence="1">Cytoplasm</location>
    </subcellularLocation>
</comment>
<feature type="compositionally biased region" description="Polar residues" evidence="9">
    <location>
        <begin position="896"/>
        <end position="917"/>
    </location>
</feature>
<feature type="repeat" description="Pumilio" evidence="8">
    <location>
        <begin position="689"/>
        <end position="724"/>
    </location>
</feature>
<dbReference type="InterPro" id="IPR011989">
    <property type="entry name" value="ARM-like"/>
</dbReference>
<reference evidence="11 12" key="1">
    <citation type="journal article" date="2012" name="BMC Genomics">
        <title>Sequencing the genome of Marssonina brunnea reveals fungus-poplar co-evolution.</title>
        <authorList>
            <person name="Zhu S."/>
            <person name="Cao Y.-Z."/>
            <person name="Jiang C."/>
            <person name="Tan B.-Y."/>
            <person name="Wang Z."/>
            <person name="Feng S."/>
            <person name="Zhang L."/>
            <person name="Su X.-H."/>
            <person name="Brejova B."/>
            <person name="Vinar T."/>
            <person name="Xu M."/>
            <person name="Wang M.-X."/>
            <person name="Zhang S.-G."/>
            <person name="Huang M.-R."/>
            <person name="Wu R."/>
            <person name="Zhou Y."/>
        </authorList>
    </citation>
    <scope>NUCLEOTIDE SEQUENCE [LARGE SCALE GENOMIC DNA]</scope>
    <source>
        <strain evidence="11 12">MB_m1</strain>
    </source>
</reference>
<evidence type="ECO:0000256" key="5">
    <source>
        <dbReference type="ARBA" id="ARBA00024893"/>
    </source>
</evidence>
<organism evidence="11 12">
    <name type="scientific">Marssonina brunnea f. sp. multigermtubi (strain MB_m1)</name>
    <name type="common">Marssonina leaf spot fungus</name>
    <dbReference type="NCBI Taxonomy" id="1072389"/>
    <lineage>
        <taxon>Eukaryota</taxon>
        <taxon>Fungi</taxon>
        <taxon>Dikarya</taxon>
        <taxon>Ascomycota</taxon>
        <taxon>Pezizomycotina</taxon>
        <taxon>Leotiomycetes</taxon>
        <taxon>Helotiales</taxon>
        <taxon>Drepanopezizaceae</taxon>
        <taxon>Drepanopeziza</taxon>
    </lineage>
</organism>
<evidence type="ECO:0000313" key="11">
    <source>
        <dbReference type="EMBL" id="EKD14867.1"/>
    </source>
</evidence>
<feature type="compositionally biased region" description="Polar residues" evidence="9">
    <location>
        <begin position="1"/>
        <end position="18"/>
    </location>
</feature>
<feature type="region of interest" description="Disordered" evidence="9">
    <location>
        <begin position="397"/>
        <end position="445"/>
    </location>
</feature>
<dbReference type="FunFam" id="1.25.10.10:FF:000004">
    <property type="entry name" value="Pumilio homolog 1 isoform 2"/>
    <property type="match status" value="1"/>
</dbReference>
<dbReference type="GO" id="GO:0003730">
    <property type="term" value="F:mRNA 3'-UTR binding"/>
    <property type="evidence" value="ECO:0007669"/>
    <property type="project" value="TreeGrafter"/>
</dbReference>
<dbReference type="HOGENOM" id="CLU_004017_4_0_1"/>
<gene>
    <name evidence="11" type="ORF">MBM_07078</name>
</gene>
<dbReference type="Pfam" id="PF00806">
    <property type="entry name" value="PUF"/>
    <property type="match status" value="8"/>
</dbReference>
<dbReference type="KEGG" id="mbe:MBM_07078"/>
<feature type="repeat" description="Pumilio" evidence="8">
    <location>
        <begin position="545"/>
        <end position="580"/>
    </location>
</feature>
<dbReference type="Proteomes" id="UP000006753">
    <property type="component" value="Unassembled WGS sequence"/>
</dbReference>
<feature type="compositionally biased region" description="Polar residues" evidence="9">
    <location>
        <begin position="135"/>
        <end position="161"/>
    </location>
</feature>
<dbReference type="PROSITE" id="PS50302">
    <property type="entry name" value="PUM"/>
    <property type="match status" value="7"/>
</dbReference>
<feature type="repeat" description="Pumilio" evidence="8">
    <location>
        <begin position="653"/>
        <end position="688"/>
    </location>
</feature>
<feature type="region of interest" description="Disordered" evidence="9">
    <location>
        <begin position="1"/>
        <end position="217"/>
    </location>
</feature>
<dbReference type="InterPro" id="IPR033133">
    <property type="entry name" value="PUM-HD"/>
</dbReference>
<evidence type="ECO:0000313" key="12">
    <source>
        <dbReference type="Proteomes" id="UP000006753"/>
    </source>
</evidence>
<proteinExistence type="inferred from homology"/>
<feature type="repeat" description="Pumilio" evidence="8">
    <location>
        <begin position="617"/>
        <end position="652"/>
    </location>
</feature>
<dbReference type="PROSITE" id="PS50303">
    <property type="entry name" value="PUM_HD"/>
    <property type="match status" value="1"/>
</dbReference>
<feature type="repeat" description="Pumilio" evidence="8">
    <location>
        <begin position="760"/>
        <end position="796"/>
    </location>
</feature>
<dbReference type="PANTHER" id="PTHR12537">
    <property type="entry name" value="RNA BINDING PROTEIN PUMILIO-RELATED"/>
    <property type="match status" value="1"/>
</dbReference>
<protein>
    <recommendedName>
        <fullName evidence="7">Pumilio homology domain family member 3</fullName>
    </recommendedName>
</protein>
<dbReference type="InParanoid" id="K1WR55"/>
<comment type="function">
    <text evidence="5">RNA-binding nucleolar protein required for pre-rRNA processing. Involved in production of 18S rRNA and assembly of small ribosomal subunit.</text>
</comment>
<dbReference type="eggNOG" id="KOG1488">
    <property type="taxonomic scope" value="Eukaryota"/>
</dbReference>
<feature type="repeat" description="Pumilio" evidence="8">
    <location>
        <begin position="581"/>
        <end position="616"/>
    </location>
</feature>
<dbReference type="GO" id="GO:0000288">
    <property type="term" value="P:nuclear-transcribed mRNA catabolic process, deadenylation-dependent decay"/>
    <property type="evidence" value="ECO:0007669"/>
    <property type="project" value="TreeGrafter"/>
</dbReference>
<dbReference type="CDD" id="cd07920">
    <property type="entry name" value="Pumilio"/>
    <property type="match status" value="1"/>
</dbReference>
<feature type="repeat" description="Pumilio" evidence="8">
    <location>
        <begin position="800"/>
        <end position="839"/>
    </location>
</feature>
<dbReference type="EMBL" id="JH921444">
    <property type="protein sequence ID" value="EKD14867.1"/>
    <property type="molecule type" value="Genomic_DNA"/>
</dbReference>
<feature type="compositionally biased region" description="Polar residues" evidence="9">
    <location>
        <begin position="279"/>
        <end position="298"/>
    </location>
</feature>
<keyword evidence="3" id="KW-0677">Repeat</keyword>
<dbReference type="Gene3D" id="1.25.10.10">
    <property type="entry name" value="Leucine-rich Repeat Variant"/>
    <property type="match status" value="1"/>
</dbReference>
<dbReference type="GO" id="GO:0005737">
    <property type="term" value="C:cytoplasm"/>
    <property type="evidence" value="ECO:0007669"/>
    <property type="project" value="UniProtKB-SubCell"/>
</dbReference>
<evidence type="ECO:0000256" key="2">
    <source>
        <dbReference type="ARBA" id="ARBA00022490"/>
    </source>
</evidence>
<evidence type="ECO:0000256" key="4">
    <source>
        <dbReference type="ARBA" id="ARBA00022884"/>
    </source>
</evidence>
<dbReference type="OMA" id="SHTYGCR"/>
<feature type="region of interest" description="Disordered" evidence="9">
    <location>
        <begin position="270"/>
        <end position="298"/>
    </location>
</feature>
<sequence>MSSVTTNRPTGAMTTASRPTRFPEFGAAPGRHNSESSQSSTLGQKFGNGAAWQPSGGIWSSNPIGSGYAHTKKDTSRSTGRWAVGDKALAVTDDRTAGNDGFSDALSGSKALAEQSEADPWDVRTNGPWNHHPDTTSPTMQSNSGSTSPSHTRNSIPNVPTQAPHEIHNPYQQSRPPIGQGPSFRSQTKSSLNPSSGSFNFVQKPKPSFSYNDDKENSYQYGNDVYDDEIPSRYLAVGSVSRDSSIPPLRTVESGHNGASVSYASGNLPFGSTVHHTPKSSIHSQRPSTSGPVGSYNSQSNGLRYELAQSEADLSEKFAGFSVIREAEGYASQVNNGNAYPPNNPTLPQNHSFTQGSPPWGDGHGTKLSISYDTYSAQPFAEQATFLVNKGGRFTEKGSVLSAGSEHRRGLSSPKYYSAAGTPPSGQDQVYRPNSRGARAPQGPAELSRKLQDIHIQQQAHAYAHYMYNAQYGHFLGNPYDGFTPSYRPTNVPYGYPLPMPAYPSGPAIPTCPAKDQDIGAGVRSVLLEEFRSNSKANKKYELRDIYNHVVEFSGDQHGSRFIQNRLETANSDEKEQLFREIQPNALQLMTDVFGNYVIQKLFEHGNQVQKRVLAEQMKNHVLELSLQMYGCRVVQKALEHVLADQQAELAQELRADVLKCVKDQNGNHVVQKAIERVPTEHVRFIIEAFRGQVHTLAVHPYGCRVIQRILEYCKPHEQVGILEELHQCTAMLITDQYGNYVTQHVIEHGQPEDQAKVIRIVTSQLLELSKHKFASNVVEKCIEFGTHEQRRAIVNTVNHVHSNGISPLQLMIKDPYGNYVIQRIIGQLNGAERDGFVNAMKPQLTQLKKYTSGKQIAALEKLIYTPPRQPHFPASISPTTQPLPIDINSIAATPMLTNGQNSPQSTNVSTNVSTVDDSTEGTGPPVKLDGPIKLEGLPSPEVVLNEL</sequence>
<evidence type="ECO:0000256" key="1">
    <source>
        <dbReference type="ARBA" id="ARBA00004496"/>
    </source>
</evidence>